<sequence>MRTSKELAGSLTQGGFVIYVVSDIHGRYDKWRKLLETIKPTWADTIYVLGDTIDRGPEGLRTLLDMAQRPNVVHLLGNHEFMLMSVLPTLLAQLTDELVDDLEQNDNTISMLANYMMNGGAATIDELSALNAIDREEIRAYILDMSLFEEFEVNGKSYLLVHAGLDNFAPEKALEEYGLHDFLWVRPDIRKRYYPDKTVVFGHTPTRVIRQTYGISPDRESIGEDGMIITDGMIAVDCGCGHGGPLGCLCLDTMERAYV</sequence>
<accession>A0A3N0ATU5</accession>
<evidence type="ECO:0000313" key="3">
    <source>
        <dbReference type="Proteomes" id="UP000269591"/>
    </source>
</evidence>
<dbReference type="GO" id="GO:0008803">
    <property type="term" value="F:bis(5'-nucleosyl)-tetraphosphatase (symmetrical) activity"/>
    <property type="evidence" value="ECO:0007669"/>
    <property type="project" value="TreeGrafter"/>
</dbReference>
<dbReference type="GO" id="GO:0005737">
    <property type="term" value="C:cytoplasm"/>
    <property type="evidence" value="ECO:0007669"/>
    <property type="project" value="TreeGrafter"/>
</dbReference>
<name>A0A3N0ATU5_9ACTN</name>
<dbReference type="PANTHER" id="PTHR42850:SF4">
    <property type="entry name" value="ZINC-DEPENDENT ENDOPOLYPHOSPHATASE"/>
    <property type="match status" value="1"/>
</dbReference>
<dbReference type="InterPro" id="IPR029052">
    <property type="entry name" value="Metallo-depent_PP-like"/>
</dbReference>
<evidence type="ECO:0000259" key="1">
    <source>
        <dbReference type="Pfam" id="PF00149"/>
    </source>
</evidence>
<dbReference type="AlphaFoldDB" id="A0A3N0ATU5"/>
<dbReference type="InterPro" id="IPR050126">
    <property type="entry name" value="Ap4A_hydrolase"/>
</dbReference>
<organism evidence="2 3">
    <name type="scientific">Slackia equolifaciens</name>
    <dbReference type="NCBI Taxonomy" id="498718"/>
    <lineage>
        <taxon>Bacteria</taxon>
        <taxon>Bacillati</taxon>
        <taxon>Actinomycetota</taxon>
        <taxon>Coriobacteriia</taxon>
        <taxon>Eggerthellales</taxon>
        <taxon>Eggerthellaceae</taxon>
        <taxon>Slackia</taxon>
    </lineage>
</organism>
<gene>
    <name evidence="2" type="ORF">DMP06_09705</name>
</gene>
<evidence type="ECO:0000313" key="2">
    <source>
        <dbReference type="EMBL" id="RNL38058.1"/>
    </source>
</evidence>
<dbReference type="InterPro" id="IPR004843">
    <property type="entry name" value="Calcineurin-like_PHP"/>
</dbReference>
<dbReference type="SUPFAM" id="SSF56300">
    <property type="entry name" value="Metallo-dependent phosphatases"/>
    <property type="match status" value="1"/>
</dbReference>
<comment type="caution">
    <text evidence="2">The sequence shown here is derived from an EMBL/GenBank/DDBJ whole genome shotgun (WGS) entry which is preliminary data.</text>
</comment>
<dbReference type="GO" id="GO:0016791">
    <property type="term" value="F:phosphatase activity"/>
    <property type="evidence" value="ECO:0007669"/>
    <property type="project" value="TreeGrafter"/>
</dbReference>
<dbReference type="Proteomes" id="UP000269591">
    <property type="component" value="Unassembled WGS sequence"/>
</dbReference>
<dbReference type="EMBL" id="QIBX01000020">
    <property type="protein sequence ID" value="RNL38058.1"/>
    <property type="molecule type" value="Genomic_DNA"/>
</dbReference>
<dbReference type="GO" id="GO:0110154">
    <property type="term" value="P:RNA decapping"/>
    <property type="evidence" value="ECO:0007669"/>
    <property type="project" value="TreeGrafter"/>
</dbReference>
<proteinExistence type="predicted"/>
<reference evidence="3" key="1">
    <citation type="submission" date="2018-05" db="EMBL/GenBank/DDBJ databases">
        <title>Genome Sequencing of selected type strains of the family Eggerthellaceae.</title>
        <authorList>
            <person name="Danylec N."/>
            <person name="Stoll D.A."/>
            <person name="Doetsch A."/>
            <person name="Huch M."/>
        </authorList>
    </citation>
    <scope>NUCLEOTIDE SEQUENCE [LARGE SCALE GENOMIC DNA]</scope>
    <source>
        <strain evidence="3">DSM 24851</strain>
    </source>
</reference>
<protein>
    <submittedName>
        <fullName evidence="2">Serine/threonine protein phosphatase</fullName>
    </submittedName>
</protein>
<dbReference type="Gene3D" id="3.60.21.10">
    <property type="match status" value="1"/>
</dbReference>
<dbReference type="PANTHER" id="PTHR42850">
    <property type="entry name" value="METALLOPHOSPHOESTERASE"/>
    <property type="match status" value="1"/>
</dbReference>
<keyword evidence="3" id="KW-1185">Reference proteome</keyword>
<feature type="domain" description="Calcineurin-like phosphoesterase" evidence="1">
    <location>
        <begin position="17"/>
        <end position="207"/>
    </location>
</feature>
<dbReference type="Pfam" id="PF00149">
    <property type="entry name" value="Metallophos"/>
    <property type="match status" value="1"/>
</dbReference>